<keyword evidence="10" id="KW-1185">Reference proteome</keyword>
<comment type="similarity">
    <text evidence="1 5">Belongs to the AB hydrolase superfamily.</text>
</comment>
<keyword evidence="3 5" id="KW-0378">Hydrolase</keyword>
<name>A0A9Q0LDQ5_ANAIG</name>
<evidence type="ECO:0000256" key="7">
    <source>
        <dbReference type="SAM" id="MobiDB-lite"/>
    </source>
</evidence>
<reference evidence="9" key="1">
    <citation type="submission" date="2022-10" db="EMBL/GenBank/DDBJ databases">
        <title>Novel sulphate-reducing endosymbionts in the free-living metamonad Anaeramoeba.</title>
        <authorList>
            <person name="Jerlstrom-Hultqvist J."/>
            <person name="Cepicka I."/>
            <person name="Gallot-Lavallee L."/>
            <person name="Salas-Leiva D."/>
            <person name="Curtis B.A."/>
            <person name="Zahonova K."/>
            <person name="Pipaliya S."/>
            <person name="Dacks J."/>
            <person name="Roger A.J."/>
        </authorList>
    </citation>
    <scope>NUCLEOTIDE SEQUENCE</scope>
    <source>
        <strain evidence="9">BMAN</strain>
    </source>
</reference>
<dbReference type="SUPFAM" id="SSF53474">
    <property type="entry name" value="alpha/beta-Hydrolases"/>
    <property type="match status" value="1"/>
</dbReference>
<dbReference type="PANTHER" id="PTHR14189">
    <property type="entry name" value="PROTEIN PHOSPHATASE METHYLESTERASE-1 RELATED"/>
    <property type="match status" value="1"/>
</dbReference>
<dbReference type="InterPro" id="IPR000073">
    <property type="entry name" value="AB_hydrolase_1"/>
</dbReference>
<dbReference type="Pfam" id="PF12697">
    <property type="entry name" value="Abhydrolase_6"/>
    <property type="match status" value="1"/>
</dbReference>
<comment type="catalytic activity">
    <reaction evidence="4">
        <text>[phosphatase 2A protein]-C-terminal L-leucine methyl ester + H2O = [phosphatase 2A protein]-C-terminal L-leucine + methanol + H(+)</text>
        <dbReference type="Rhea" id="RHEA:48548"/>
        <dbReference type="Rhea" id="RHEA-COMP:12134"/>
        <dbReference type="Rhea" id="RHEA-COMP:12135"/>
        <dbReference type="ChEBI" id="CHEBI:15377"/>
        <dbReference type="ChEBI" id="CHEBI:15378"/>
        <dbReference type="ChEBI" id="CHEBI:17790"/>
        <dbReference type="ChEBI" id="CHEBI:90516"/>
        <dbReference type="ChEBI" id="CHEBI:90517"/>
        <dbReference type="EC" id="3.1.1.89"/>
    </reaction>
</comment>
<organism evidence="9 10">
    <name type="scientific">Anaeramoeba ignava</name>
    <name type="common">Anaerobic marine amoeba</name>
    <dbReference type="NCBI Taxonomy" id="1746090"/>
    <lineage>
        <taxon>Eukaryota</taxon>
        <taxon>Metamonada</taxon>
        <taxon>Anaeramoebidae</taxon>
        <taxon>Anaeramoeba</taxon>
    </lineage>
</organism>
<feature type="active site" evidence="6">
    <location>
        <position position="147"/>
    </location>
</feature>
<feature type="domain" description="AB hydrolase-1" evidence="8">
    <location>
        <begin position="65"/>
        <end position="337"/>
    </location>
</feature>
<dbReference type="Gene3D" id="3.40.50.1820">
    <property type="entry name" value="alpha/beta hydrolase"/>
    <property type="match status" value="1"/>
</dbReference>
<evidence type="ECO:0000256" key="1">
    <source>
        <dbReference type="ARBA" id="ARBA00008645"/>
    </source>
</evidence>
<evidence type="ECO:0000313" key="9">
    <source>
        <dbReference type="EMBL" id="KAJ5070816.1"/>
    </source>
</evidence>
<evidence type="ECO:0000256" key="6">
    <source>
        <dbReference type="PIRSR" id="PIRSR022950-1"/>
    </source>
</evidence>
<feature type="region of interest" description="Disordered" evidence="7">
    <location>
        <begin position="1"/>
        <end position="21"/>
    </location>
</feature>
<dbReference type="PANTHER" id="PTHR14189:SF0">
    <property type="entry name" value="PROTEIN PHOSPHATASE METHYLESTERASE 1"/>
    <property type="match status" value="1"/>
</dbReference>
<feature type="active site" evidence="6">
    <location>
        <position position="195"/>
    </location>
</feature>
<dbReference type="EC" id="3.1.1.-" evidence="5"/>
<evidence type="ECO:0000259" key="8">
    <source>
        <dbReference type="Pfam" id="PF12697"/>
    </source>
</evidence>
<sequence>MENKIETKNKFKKPRKITKKNNQQKKTILKWKNFWDKYEDIKIEEIGLEFRVYYSGELKEYETTFLFIHGAGYTSLTWSEVVLNLKKTSKLRLIAFDLRGHGSTFPFVSKNDRILDVNTLTIDILFLIHRLHLLDSDSSRLFLIGHSLGGSLVARVAKKIQEFNSENIPNQNDSNNINQNIPNQNNLNKCIVLIDAVEGTAMESLPNLERVIKNRPHSFSSISEAIEWAYQAHLTKSEISAKISVPSQLVKISKNNTTKYLWRTNLIHTKKYWHGWFEGLSELFLSIQGCFKVLFLSNIDFLDRPMTIAHMQGKFQLSIAYHTGHAIQEDDPFKVAKVLYDVKEKLEKDRIRNLNLKLI</sequence>
<protein>
    <recommendedName>
        <fullName evidence="5">Protein phosphatase methylesterase 1</fullName>
        <shortName evidence="5">PME-1</shortName>
        <ecNumber evidence="5">3.1.1.-</ecNumber>
    </recommendedName>
</protein>
<keyword evidence="2 5" id="KW-0719">Serine esterase</keyword>
<dbReference type="OMA" id="VMVCHHG"/>
<dbReference type="InterPro" id="IPR029058">
    <property type="entry name" value="AB_hydrolase_fold"/>
</dbReference>
<feature type="active site" evidence="6">
    <location>
        <position position="325"/>
    </location>
</feature>
<gene>
    <name evidence="9" type="ORF">M0811_01797</name>
</gene>
<dbReference type="Proteomes" id="UP001149090">
    <property type="component" value="Unassembled WGS sequence"/>
</dbReference>
<evidence type="ECO:0000256" key="2">
    <source>
        <dbReference type="ARBA" id="ARBA00022487"/>
    </source>
</evidence>
<evidence type="ECO:0000256" key="3">
    <source>
        <dbReference type="ARBA" id="ARBA00022801"/>
    </source>
</evidence>
<evidence type="ECO:0000256" key="5">
    <source>
        <dbReference type="PIRNR" id="PIRNR022950"/>
    </source>
</evidence>
<accession>A0A9Q0LDQ5</accession>
<dbReference type="GO" id="GO:0051723">
    <property type="term" value="F:protein methylesterase activity"/>
    <property type="evidence" value="ECO:0007669"/>
    <property type="project" value="UniProtKB-EC"/>
</dbReference>
<dbReference type="EMBL" id="JAPDFW010000092">
    <property type="protein sequence ID" value="KAJ5070816.1"/>
    <property type="molecule type" value="Genomic_DNA"/>
</dbReference>
<dbReference type="PIRSF" id="PIRSF022950">
    <property type="entry name" value="PPase_methylesterase_euk"/>
    <property type="match status" value="1"/>
</dbReference>
<dbReference type="AlphaFoldDB" id="A0A9Q0LDQ5"/>
<comment type="function">
    <text evidence="5">Demethylates proteins that have been reversibly carboxymethylated.</text>
</comment>
<evidence type="ECO:0000256" key="4">
    <source>
        <dbReference type="ARBA" id="ARBA00049203"/>
    </source>
</evidence>
<dbReference type="InterPro" id="IPR016812">
    <property type="entry name" value="PPase_methylesterase_euk"/>
</dbReference>
<proteinExistence type="inferred from homology"/>
<comment type="caution">
    <text evidence="9">The sequence shown here is derived from an EMBL/GenBank/DDBJ whole genome shotgun (WGS) entry which is preliminary data.</text>
</comment>
<evidence type="ECO:0000313" key="10">
    <source>
        <dbReference type="Proteomes" id="UP001149090"/>
    </source>
</evidence>
<feature type="compositionally biased region" description="Basic residues" evidence="7">
    <location>
        <begin position="10"/>
        <end position="21"/>
    </location>
</feature>
<dbReference type="OrthoDB" id="194865at2759"/>